<keyword evidence="2" id="KW-1185">Reference proteome</keyword>
<dbReference type="KEGG" id="rmar:GBA65_07195"/>
<dbReference type="Proteomes" id="UP000502706">
    <property type="component" value="Chromosome"/>
</dbReference>
<dbReference type="EMBL" id="CP045121">
    <property type="protein sequence ID" value="QIN78339.1"/>
    <property type="molecule type" value="Genomic_DNA"/>
</dbReference>
<evidence type="ECO:0000313" key="1">
    <source>
        <dbReference type="EMBL" id="QIN78339.1"/>
    </source>
</evidence>
<sequence>MPADYDLELYDAGGKSAAAPAERGKRSEEVRRKLPAGRYYLKVSGHDGAWSARLPYRLDLETVGPAKP</sequence>
<dbReference type="RefSeq" id="WP_228281735.1">
    <property type="nucleotide sequence ID" value="NZ_CP045121.1"/>
</dbReference>
<name>A0A6G8PVV8_9ACTN</name>
<gene>
    <name evidence="1" type="ORF">GBA65_07195</name>
</gene>
<evidence type="ECO:0008006" key="3">
    <source>
        <dbReference type="Google" id="ProtNLM"/>
    </source>
</evidence>
<proteinExistence type="predicted"/>
<organism evidence="1 2">
    <name type="scientific">Rubrobacter marinus</name>
    <dbReference type="NCBI Taxonomy" id="2653852"/>
    <lineage>
        <taxon>Bacteria</taxon>
        <taxon>Bacillati</taxon>
        <taxon>Actinomycetota</taxon>
        <taxon>Rubrobacteria</taxon>
        <taxon>Rubrobacterales</taxon>
        <taxon>Rubrobacteraceae</taxon>
        <taxon>Rubrobacter</taxon>
    </lineage>
</organism>
<reference evidence="1 2" key="1">
    <citation type="submission" date="2019-10" db="EMBL/GenBank/DDBJ databases">
        <title>Rubrobacter sp nov SCSIO 52915 isolated from a deep-sea sediment in the South China Sea.</title>
        <authorList>
            <person name="Chen R.W."/>
        </authorList>
    </citation>
    <scope>NUCLEOTIDE SEQUENCE [LARGE SCALE GENOMIC DNA]</scope>
    <source>
        <strain evidence="1 2">SCSIO 52915</strain>
    </source>
</reference>
<evidence type="ECO:0000313" key="2">
    <source>
        <dbReference type="Proteomes" id="UP000502706"/>
    </source>
</evidence>
<accession>A0A6G8PVV8</accession>
<protein>
    <recommendedName>
        <fullName evidence="3">Peptidase C-terminal archaeal/bacterial domain-containing protein</fullName>
    </recommendedName>
</protein>
<dbReference type="Gene3D" id="2.60.120.380">
    <property type="match status" value="1"/>
</dbReference>
<dbReference type="AlphaFoldDB" id="A0A6G8PVV8"/>